<dbReference type="SUPFAM" id="SSF110857">
    <property type="entry name" value="Gamma-glutamyl cyclotransferase-like"/>
    <property type="match status" value="1"/>
</dbReference>
<dbReference type="Pfam" id="PF04752">
    <property type="entry name" value="ChaC"/>
    <property type="match status" value="1"/>
</dbReference>
<dbReference type="GO" id="GO:0005737">
    <property type="term" value="C:cytoplasm"/>
    <property type="evidence" value="ECO:0007669"/>
    <property type="project" value="TreeGrafter"/>
</dbReference>
<dbReference type="KEGG" id="por:APT59_10210"/>
<name>A0A0U4W3Z1_9PSED</name>
<dbReference type="InterPro" id="IPR006840">
    <property type="entry name" value="ChaC"/>
</dbReference>
<gene>
    <name evidence="3" type="ORF">APT59_10210</name>
</gene>
<dbReference type="InterPro" id="IPR036568">
    <property type="entry name" value="GGCT-like_sf"/>
</dbReference>
<dbReference type="Gene3D" id="3.10.490.10">
    <property type="entry name" value="Gamma-glutamyl cyclotransferase-like"/>
    <property type="match status" value="1"/>
</dbReference>
<dbReference type="OrthoDB" id="9795692at2"/>
<dbReference type="InterPro" id="IPR013024">
    <property type="entry name" value="GGCT-like"/>
</dbReference>
<accession>A0A0U4W3Z1</accession>
<proteinExistence type="predicted"/>
<dbReference type="EC" id="4.3.2.7" evidence="1"/>
<organism evidence="3 4">
    <name type="scientific">Pseudomonas oryzihabitans</name>
    <dbReference type="NCBI Taxonomy" id="47885"/>
    <lineage>
        <taxon>Bacteria</taxon>
        <taxon>Pseudomonadati</taxon>
        <taxon>Pseudomonadota</taxon>
        <taxon>Gammaproteobacteria</taxon>
        <taxon>Pseudomonadales</taxon>
        <taxon>Pseudomonadaceae</taxon>
        <taxon>Pseudomonas</taxon>
    </lineage>
</organism>
<dbReference type="CDD" id="cd06661">
    <property type="entry name" value="GGCT_like"/>
    <property type="match status" value="1"/>
</dbReference>
<dbReference type="GO" id="GO:0061928">
    <property type="term" value="F:glutathione specific gamma-glutamylcyclotransferase activity"/>
    <property type="evidence" value="ECO:0007669"/>
    <property type="project" value="UniProtKB-EC"/>
</dbReference>
<dbReference type="PANTHER" id="PTHR12192:SF2">
    <property type="entry name" value="GLUTATHIONE-SPECIFIC GAMMA-GLUTAMYLCYCLOTRANSFERASE 2"/>
    <property type="match status" value="1"/>
</dbReference>
<evidence type="ECO:0000256" key="1">
    <source>
        <dbReference type="ARBA" id="ARBA00012344"/>
    </source>
</evidence>
<evidence type="ECO:0000313" key="3">
    <source>
        <dbReference type="EMBL" id="ALZ84550.1"/>
    </source>
</evidence>
<dbReference type="GO" id="GO:0006751">
    <property type="term" value="P:glutathione catabolic process"/>
    <property type="evidence" value="ECO:0007669"/>
    <property type="project" value="InterPro"/>
</dbReference>
<dbReference type="EMBL" id="CP013987">
    <property type="protein sequence ID" value="ALZ84550.1"/>
    <property type="molecule type" value="Genomic_DNA"/>
</dbReference>
<dbReference type="Proteomes" id="UP000064137">
    <property type="component" value="Chromosome"/>
</dbReference>
<dbReference type="PANTHER" id="PTHR12192">
    <property type="entry name" value="CATION TRANSPORT PROTEIN CHAC-RELATED"/>
    <property type="match status" value="1"/>
</dbReference>
<keyword evidence="2" id="KW-0456">Lyase</keyword>
<sequence>MHRQISSSIHDSYPPKLAPATPLTHPQLVASLEATLAQRQPGPVWLFAYGSLIWRPECPAVAVRRARVHGYHRGLYLWSQLHRGTPEQPGLVLGLDRGGSCSGFAYQLPDEQLDDHLLALWKREMPDGSYRPRWLQCHLEDGSKVQALGFVLKRNLPCYAGNLPDDILNRVLTEASGHFGTTLEYVERTISALRAHAMPDRNLEALLQRYRGAPLLEAMQG</sequence>
<dbReference type="RefSeq" id="WP_059314741.1">
    <property type="nucleotide sequence ID" value="NZ_CP013987.1"/>
</dbReference>
<evidence type="ECO:0000256" key="2">
    <source>
        <dbReference type="ARBA" id="ARBA00023239"/>
    </source>
</evidence>
<dbReference type="AlphaFoldDB" id="A0A0U4W3Z1"/>
<reference evidence="3 4" key="1">
    <citation type="submission" date="2016-01" db="EMBL/GenBank/DDBJ databases">
        <title>Annotation of Pseudomonas oryzihabitans USDA-ARS-USMARC-56511.</title>
        <authorList>
            <person name="Harhay G.P."/>
            <person name="Harhay D.M."/>
            <person name="Smith T.P.L."/>
            <person name="Bono J.L."/>
            <person name="Heaton M.P."/>
            <person name="Clawson M.L."/>
            <person name="Chitko-Mckown C.G."/>
            <person name="Capik S.F."/>
            <person name="DeDonder K.D."/>
            <person name="Apley M.D."/>
            <person name="Lubbers B.V."/>
            <person name="White B.J."/>
            <person name="Larson R.L."/>
        </authorList>
    </citation>
    <scope>NUCLEOTIDE SEQUENCE [LARGE SCALE GENOMIC DNA]</scope>
    <source>
        <strain evidence="3 4">USDA-ARS-USMARC-56511</strain>
    </source>
</reference>
<evidence type="ECO:0000313" key="4">
    <source>
        <dbReference type="Proteomes" id="UP000064137"/>
    </source>
</evidence>
<protein>
    <recommendedName>
        <fullName evidence="1">glutathione-specific gamma-glutamylcyclotransferase</fullName>
        <ecNumber evidence="1">4.3.2.7</ecNumber>
    </recommendedName>
</protein>